<dbReference type="AlphaFoldDB" id="A0A1J7IZN3"/>
<gene>
    <name evidence="1" type="ORF">CONLIGDRAFT_226403</name>
</gene>
<dbReference type="Proteomes" id="UP000182658">
    <property type="component" value="Unassembled WGS sequence"/>
</dbReference>
<protein>
    <submittedName>
        <fullName evidence="1">Uncharacterized protein</fullName>
    </submittedName>
</protein>
<evidence type="ECO:0000313" key="2">
    <source>
        <dbReference type="Proteomes" id="UP000182658"/>
    </source>
</evidence>
<evidence type="ECO:0000313" key="1">
    <source>
        <dbReference type="EMBL" id="OIW22340.1"/>
    </source>
</evidence>
<sequence length="111" mass="12760">MATKATKATKVPEPKLKKGNVIKFPTITTPMPKKDGLLRKRLYGNARTINKIDLDEMEVEDLKTMVFFGWELVSFFRVNHQVIRGHPLPRSPCVVQIPDGTVPLLWRFCRL</sequence>
<reference evidence="1 2" key="1">
    <citation type="submission" date="2016-10" db="EMBL/GenBank/DDBJ databases">
        <title>Draft genome sequence of Coniochaeta ligniaria NRRL30616, a lignocellulolytic fungus for bioabatement of inhibitors in plant biomass hydrolysates.</title>
        <authorList>
            <consortium name="DOE Joint Genome Institute"/>
            <person name="Jimenez D.J."/>
            <person name="Hector R.E."/>
            <person name="Riley R."/>
            <person name="Sun H."/>
            <person name="Grigoriev I.V."/>
            <person name="Van Elsas J.D."/>
            <person name="Nichols N.N."/>
        </authorList>
    </citation>
    <scope>NUCLEOTIDE SEQUENCE [LARGE SCALE GENOMIC DNA]</scope>
    <source>
        <strain evidence="1 2">NRRL 30616</strain>
    </source>
</reference>
<proteinExistence type="predicted"/>
<keyword evidence="2" id="KW-1185">Reference proteome</keyword>
<dbReference type="InParanoid" id="A0A1J7IZN3"/>
<name>A0A1J7IZN3_9PEZI</name>
<accession>A0A1J7IZN3</accession>
<dbReference type="EMBL" id="KV875121">
    <property type="protein sequence ID" value="OIW22340.1"/>
    <property type="molecule type" value="Genomic_DNA"/>
</dbReference>
<organism evidence="1 2">
    <name type="scientific">Coniochaeta ligniaria NRRL 30616</name>
    <dbReference type="NCBI Taxonomy" id="1408157"/>
    <lineage>
        <taxon>Eukaryota</taxon>
        <taxon>Fungi</taxon>
        <taxon>Dikarya</taxon>
        <taxon>Ascomycota</taxon>
        <taxon>Pezizomycotina</taxon>
        <taxon>Sordariomycetes</taxon>
        <taxon>Sordariomycetidae</taxon>
        <taxon>Coniochaetales</taxon>
        <taxon>Coniochaetaceae</taxon>
        <taxon>Coniochaeta</taxon>
    </lineage>
</organism>